<dbReference type="OrthoDB" id="5739292at2"/>
<dbReference type="AlphaFoldDB" id="A0A1R4B918"/>
<name>A0A1R4B918_9VIBR</name>
<comment type="similarity">
    <text evidence="1">Belongs to the UPF0231 family.</text>
</comment>
<dbReference type="STRING" id="1918946.VPAL9027_03380"/>
<reference evidence="2 3" key="1">
    <citation type="submission" date="2017-02" db="EMBL/GenBank/DDBJ databases">
        <authorList>
            <person name="Peterson S.W."/>
        </authorList>
    </citation>
    <scope>NUCLEOTIDE SEQUENCE [LARGE SCALE GENOMIC DNA]</scope>
    <source>
        <strain evidence="2 3">CECT 9027</strain>
    </source>
</reference>
<protein>
    <submittedName>
        <fullName evidence="2">Uncharacterized protein</fullName>
    </submittedName>
</protein>
<dbReference type="RefSeq" id="WP_077315724.1">
    <property type="nucleotide sequence ID" value="NZ_AP024887.1"/>
</dbReference>
<dbReference type="Proteomes" id="UP000189475">
    <property type="component" value="Unassembled WGS sequence"/>
</dbReference>
<accession>A0A1R4B918</accession>
<proteinExistence type="inferred from homology"/>
<dbReference type="InterPro" id="IPR008249">
    <property type="entry name" value="UPF0231"/>
</dbReference>
<evidence type="ECO:0000313" key="2">
    <source>
        <dbReference type="EMBL" id="SJL85341.1"/>
    </source>
</evidence>
<dbReference type="EMBL" id="FUFT01000013">
    <property type="protein sequence ID" value="SJL85341.1"/>
    <property type="molecule type" value="Genomic_DNA"/>
</dbReference>
<evidence type="ECO:0000256" key="1">
    <source>
        <dbReference type="ARBA" id="ARBA00005367"/>
    </source>
</evidence>
<sequence length="123" mass="14437">MEFEFTKNTLLGEYFVRSSMEHQIIARWLQDDLAQDCTKIDHILDLVAQAHQYPAKEWLWTGKERMVSIVNHEVTVQDNANFSEADMELDANLSLYESESIAQCGLEDFELAVMQWREFIGRY</sequence>
<organism evidence="2 3">
    <name type="scientific">Vibrio palustris</name>
    <dbReference type="NCBI Taxonomy" id="1918946"/>
    <lineage>
        <taxon>Bacteria</taxon>
        <taxon>Pseudomonadati</taxon>
        <taxon>Pseudomonadota</taxon>
        <taxon>Gammaproteobacteria</taxon>
        <taxon>Vibrionales</taxon>
        <taxon>Vibrionaceae</taxon>
        <taxon>Vibrio</taxon>
    </lineage>
</organism>
<gene>
    <name evidence="2" type="ORF">VPAL9027_03380</name>
</gene>
<keyword evidence="3" id="KW-1185">Reference proteome</keyword>
<evidence type="ECO:0000313" key="3">
    <source>
        <dbReference type="Proteomes" id="UP000189475"/>
    </source>
</evidence>
<dbReference type="Pfam" id="PF06062">
    <property type="entry name" value="UPF0231"/>
    <property type="match status" value="1"/>
</dbReference>
<dbReference type="PIRSF" id="PIRSF006287">
    <property type="entry name" value="UCP006287"/>
    <property type="match status" value="1"/>
</dbReference>